<evidence type="ECO:0000313" key="3">
    <source>
        <dbReference type="Proteomes" id="UP000248857"/>
    </source>
</evidence>
<evidence type="ECO:0000256" key="1">
    <source>
        <dbReference type="SAM" id="Phobius"/>
    </source>
</evidence>
<dbReference type="EMBL" id="PQWO01000052">
    <property type="protein sequence ID" value="PZD70186.1"/>
    <property type="molecule type" value="Genomic_DNA"/>
</dbReference>
<feature type="transmembrane region" description="Helical" evidence="1">
    <location>
        <begin position="137"/>
        <end position="159"/>
    </location>
</feature>
<keyword evidence="1" id="KW-0812">Transmembrane</keyword>
<keyword evidence="1" id="KW-0472">Membrane</keyword>
<reference evidence="2 3" key="1">
    <citation type="journal article" date="2018" name="Sci. Rep.">
        <title>A novel species of the marine cyanobacterium Acaryochloris with a unique pigment content and lifestyle.</title>
        <authorList>
            <person name="Partensky F."/>
            <person name="Six C."/>
            <person name="Ratin M."/>
            <person name="Garczarek L."/>
            <person name="Vaulot D."/>
            <person name="Probert I."/>
            <person name="Calteau A."/>
            <person name="Gourvil P."/>
            <person name="Marie D."/>
            <person name="Grebert T."/>
            <person name="Bouchier C."/>
            <person name="Le Panse S."/>
            <person name="Gachenot M."/>
            <person name="Rodriguez F."/>
            <person name="Garrido J.L."/>
        </authorList>
    </citation>
    <scope>NUCLEOTIDE SEQUENCE [LARGE SCALE GENOMIC DNA]</scope>
    <source>
        <strain evidence="2 3">RCC1774</strain>
    </source>
</reference>
<protein>
    <submittedName>
        <fullName evidence="2">Uncharacterized protein</fullName>
    </submittedName>
</protein>
<proteinExistence type="predicted"/>
<gene>
    <name evidence="2" type="ORF">C1752_17092</name>
</gene>
<comment type="caution">
    <text evidence="2">The sequence shown here is derived from an EMBL/GenBank/DDBJ whole genome shotgun (WGS) entry which is preliminary data.</text>
</comment>
<organism evidence="2 3">
    <name type="scientific">Acaryochloris thomasi RCC1774</name>
    <dbReference type="NCBI Taxonomy" id="1764569"/>
    <lineage>
        <taxon>Bacteria</taxon>
        <taxon>Bacillati</taxon>
        <taxon>Cyanobacteriota</taxon>
        <taxon>Cyanophyceae</taxon>
        <taxon>Acaryochloridales</taxon>
        <taxon>Acaryochloridaceae</taxon>
        <taxon>Acaryochloris</taxon>
        <taxon>Acaryochloris thomasi</taxon>
    </lineage>
</organism>
<dbReference type="RefSeq" id="WP_110989251.1">
    <property type="nucleotide sequence ID" value="NZ_CAWNWM010000052.1"/>
</dbReference>
<evidence type="ECO:0000313" key="2">
    <source>
        <dbReference type="EMBL" id="PZD70186.1"/>
    </source>
</evidence>
<dbReference type="Proteomes" id="UP000248857">
    <property type="component" value="Unassembled WGS sequence"/>
</dbReference>
<name>A0A2W1J7L4_9CYAN</name>
<keyword evidence="1" id="KW-1133">Transmembrane helix</keyword>
<keyword evidence="3" id="KW-1185">Reference proteome</keyword>
<accession>A0A2W1J7L4</accession>
<sequence length="204" mass="23792">MEVLLEQFPTEFESKFVDLMQKAQLQFEGHRQWWTERQEELNTYLQGVEVQQSGVMEKLQAERVAFEESATTQRQWVLGEINTVLAVSKREKDQLHAEMVKRLQQDQTQLIMDAQDQSANFVRRGIITGEKQAAQGMLWWGGLMGGAMGLLGIIFGIVIQNSVQQRFTDVPWAMDLWQWNQGFYRECKKQKRTTCNFTIVEPKE</sequence>
<dbReference type="AlphaFoldDB" id="A0A2W1J7L4"/>